<dbReference type="EMBL" id="CYSE01000001">
    <property type="protein sequence ID" value="CUH75685.1"/>
    <property type="molecule type" value="Genomic_DNA"/>
</dbReference>
<protein>
    <submittedName>
        <fullName evidence="3">Oxidoreductase molybdopterin binding domain protein</fullName>
    </submittedName>
</protein>
<keyword evidence="1" id="KW-0732">Signal</keyword>
<feature type="signal peptide" evidence="1">
    <location>
        <begin position="1"/>
        <end position="23"/>
    </location>
</feature>
<dbReference type="AlphaFoldDB" id="A0A0P1G1L3"/>
<dbReference type="InterPro" id="IPR036374">
    <property type="entry name" value="OxRdtase_Mopterin-bd_sf"/>
</dbReference>
<evidence type="ECO:0000313" key="4">
    <source>
        <dbReference type="Proteomes" id="UP000054935"/>
    </source>
</evidence>
<proteinExistence type="predicted"/>
<accession>A0A0P1G1L3</accession>
<sequence>MRGMHMLCGAVMALIVWTGAALASDLPAPEGPVLLHVTGEISVTNQDGAAAFDLDLLRGIGAQTIETTTIWTDGVQTFEGVPLHDLTKALGITGSALRATAVNDYAVDIPLADAVPGGAFLAFARNGRPMSVRDKGPLWVIYPYDSAPRYQAEIYYARSIWQLDRIEVLP</sequence>
<evidence type="ECO:0000256" key="1">
    <source>
        <dbReference type="SAM" id="SignalP"/>
    </source>
</evidence>
<dbReference type="Pfam" id="PF00174">
    <property type="entry name" value="Oxidored_molyb"/>
    <property type="match status" value="1"/>
</dbReference>
<name>A0A0P1G1L3_9RHOB</name>
<feature type="chain" id="PRO_5006062991" evidence="1">
    <location>
        <begin position="24"/>
        <end position="170"/>
    </location>
</feature>
<evidence type="ECO:0000313" key="3">
    <source>
        <dbReference type="EMBL" id="CUH75685.1"/>
    </source>
</evidence>
<dbReference type="Proteomes" id="UP000054935">
    <property type="component" value="Unassembled WGS sequence"/>
</dbReference>
<organism evidence="3 4">
    <name type="scientific">Tropicibacter naphthalenivorans</name>
    <dbReference type="NCBI Taxonomy" id="441103"/>
    <lineage>
        <taxon>Bacteria</taxon>
        <taxon>Pseudomonadati</taxon>
        <taxon>Pseudomonadota</taxon>
        <taxon>Alphaproteobacteria</taxon>
        <taxon>Rhodobacterales</taxon>
        <taxon>Roseobacteraceae</taxon>
        <taxon>Tropicibacter</taxon>
    </lineage>
</organism>
<dbReference type="SUPFAM" id="SSF56524">
    <property type="entry name" value="Oxidoreductase molybdopterin-binding domain"/>
    <property type="match status" value="1"/>
</dbReference>
<feature type="domain" description="Oxidoreductase molybdopterin-binding" evidence="2">
    <location>
        <begin position="74"/>
        <end position="143"/>
    </location>
</feature>
<dbReference type="STRING" id="441103.TRN7648_00564"/>
<reference evidence="3 4" key="1">
    <citation type="submission" date="2015-09" db="EMBL/GenBank/DDBJ databases">
        <authorList>
            <consortium name="Swine Surveillance"/>
        </authorList>
    </citation>
    <scope>NUCLEOTIDE SEQUENCE [LARGE SCALE GENOMIC DNA]</scope>
    <source>
        <strain evidence="3 4">CECT 7648</strain>
    </source>
</reference>
<gene>
    <name evidence="3" type="ORF">TRN7648_00564</name>
</gene>
<keyword evidence="4" id="KW-1185">Reference proteome</keyword>
<dbReference type="InterPro" id="IPR000572">
    <property type="entry name" value="OxRdtase_Mopterin-bd_dom"/>
</dbReference>
<evidence type="ECO:0000259" key="2">
    <source>
        <dbReference type="Pfam" id="PF00174"/>
    </source>
</evidence>
<dbReference type="Gene3D" id="3.90.420.10">
    <property type="entry name" value="Oxidoreductase, molybdopterin-binding domain"/>
    <property type="match status" value="1"/>
</dbReference>